<protein>
    <submittedName>
        <fullName evidence="9">BMP family ABC transporter substrate-binding protein</fullName>
    </submittedName>
</protein>
<reference evidence="9" key="1">
    <citation type="submission" date="2020-10" db="EMBL/GenBank/DDBJ databases">
        <authorList>
            <person name="Gilroy R."/>
        </authorList>
    </citation>
    <scope>NUCLEOTIDE SEQUENCE</scope>
    <source>
        <strain evidence="9">1748</strain>
    </source>
</reference>
<dbReference type="PANTHER" id="PTHR34296:SF2">
    <property type="entry name" value="ABC TRANSPORTER GUANOSINE-BINDING PROTEIN NUPN"/>
    <property type="match status" value="1"/>
</dbReference>
<dbReference type="InterPro" id="IPR003760">
    <property type="entry name" value="PnrA-like"/>
</dbReference>
<feature type="signal peptide" evidence="7">
    <location>
        <begin position="1"/>
        <end position="24"/>
    </location>
</feature>
<sequence>MKKNKILTLSLVLLAGLSAGSLTSCDEGGTYEYALVTDVGDINDASFNQTSWEALQEFCQENDKTYAYYRPTENSTAARLLSIDQAVQRGAKVIVCPGYLFEDAVYSAQTTYPEVKFVLIDGTPHPTDSTEATIADNTVSIIFQEEIPGFLAGYAAVMDGNTKLGFCGGMAVPAVQRYGSGFVQGADYAAQQLKTNIEVNYYYAGAFEATDAATAMMRTWYTNGTETVFASGGKVYLSVEEACDASGEGKTWIGVDVDQSSVDTKVLTSAMKGLRESVISSLEEYADDKWDGIGGKSYTLGLNSKFGDLENRDYVGIPTAESSWRFETFTLDQYNAILTSIKNGTVTITNSTTEAPTVSSYTTVDYVSSFATAA</sequence>
<evidence type="ECO:0000256" key="1">
    <source>
        <dbReference type="ARBA" id="ARBA00004193"/>
    </source>
</evidence>
<feature type="chain" id="PRO_5039416641" evidence="7">
    <location>
        <begin position="25"/>
        <end position="374"/>
    </location>
</feature>
<comment type="similarity">
    <text evidence="2">Belongs to the BMP lipoprotein family.</text>
</comment>
<proteinExistence type="inferred from homology"/>
<evidence type="ECO:0000256" key="6">
    <source>
        <dbReference type="ARBA" id="ARBA00023288"/>
    </source>
</evidence>
<reference evidence="9" key="2">
    <citation type="journal article" date="2021" name="PeerJ">
        <title>Extensive microbial diversity within the chicken gut microbiome revealed by metagenomics and culture.</title>
        <authorList>
            <person name="Gilroy R."/>
            <person name="Ravi A."/>
            <person name="Getino M."/>
            <person name="Pursley I."/>
            <person name="Horton D.L."/>
            <person name="Alikhan N.F."/>
            <person name="Baker D."/>
            <person name="Gharbi K."/>
            <person name="Hall N."/>
            <person name="Watson M."/>
            <person name="Adriaenssens E.M."/>
            <person name="Foster-Nyarko E."/>
            <person name="Jarju S."/>
            <person name="Secka A."/>
            <person name="Antonio M."/>
            <person name="Oren A."/>
            <person name="Chaudhuri R.R."/>
            <person name="La Ragione R."/>
            <person name="Hildebrand F."/>
            <person name="Pallen M.J."/>
        </authorList>
    </citation>
    <scope>NUCLEOTIDE SEQUENCE</scope>
    <source>
        <strain evidence="9">1748</strain>
    </source>
</reference>
<organism evidence="9 10">
    <name type="scientific">Candidatus Scatoplasma merdavium</name>
    <dbReference type="NCBI Taxonomy" id="2840932"/>
    <lineage>
        <taxon>Bacteria</taxon>
        <taxon>Bacillati</taxon>
        <taxon>Bacillota</taxon>
        <taxon>Bacilli</taxon>
        <taxon>Bacillales</taxon>
        <taxon>Candidatus Scatoplasma</taxon>
    </lineage>
</organism>
<evidence type="ECO:0000259" key="8">
    <source>
        <dbReference type="Pfam" id="PF02608"/>
    </source>
</evidence>
<keyword evidence="4 7" id="KW-0732">Signal</keyword>
<evidence type="ECO:0000256" key="2">
    <source>
        <dbReference type="ARBA" id="ARBA00008610"/>
    </source>
</evidence>
<dbReference type="CDD" id="cd06354">
    <property type="entry name" value="PBP1_PrnA-like"/>
    <property type="match status" value="1"/>
</dbReference>
<evidence type="ECO:0000256" key="7">
    <source>
        <dbReference type="SAM" id="SignalP"/>
    </source>
</evidence>
<dbReference type="InterPro" id="IPR050957">
    <property type="entry name" value="BMP_lipoprotein"/>
</dbReference>
<comment type="subcellular location">
    <subcellularLocation>
        <location evidence="1">Cell membrane</location>
        <topology evidence="1">Lipid-anchor</topology>
    </subcellularLocation>
</comment>
<feature type="domain" description="ABC transporter substrate-binding protein PnrA-like" evidence="8">
    <location>
        <begin position="35"/>
        <end position="306"/>
    </location>
</feature>
<dbReference type="AlphaFoldDB" id="A0A9D9D5E2"/>
<dbReference type="PANTHER" id="PTHR34296">
    <property type="entry name" value="TRANSCRIPTIONAL ACTIVATOR PROTEIN MED"/>
    <property type="match status" value="1"/>
</dbReference>
<keyword evidence="6" id="KW-0449">Lipoprotein</keyword>
<keyword evidence="3" id="KW-1003">Cell membrane</keyword>
<comment type="caution">
    <text evidence="9">The sequence shown here is derived from an EMBL/GenBank/DDBJ whole genome shotgun (WGS) entry which is preliminary data.</text>
</comment>
<evidence type="ECO:0000313" key="9">
    <source>
        <dbReference type="EMBL" id="MBO8414049.1"/>
    </source>
</evidence>
<dbReference type="EMBL" id="JADING010000027">
    <property type="protein sequence ID" value="MBO8414049.1"/>
    <property type="molecule type" value="Genomic_DNA"/>
</dbReference>
<dbReference type="Pfam" id="PF02608">
    <property type="entry name" value="Bmp"/>
    <property type="match status" value="1"/>
</dbReference>
<accession>A0A9D9D5E2</accession>
<dbReference type="SUPFAM" id="SSF53822">
    <property type="entry name" value="Periplasmic binding protein-like I"/>
    <property type="match status" value="1"/>
</dbReference>
<evidence type="ECO:0000256" key="4">
    <source>
        <dbReference type="ARBA" id="ARBA00022729"/>
    </source>
</evidence>
<evidence type="ECO:0000256" key="3">
    <source>
        <dbReference type="ARBA" id="ARBA00022475"/>
    </source>
</evidence>
<keyword evidence="5" id="KW-0472">Membrane</keyword>
<dbReference type="PROSITE" id="PS51257">
    <property type="entry name" value="PROKAR_LIPOPROTEIN"/>
    <property type="match status" value="1"/>
</dbReference>
<dbReference type="Gene3D" id="3.40.50.2300">
    <property type="match status" value="2"/>
</dbReference>
<dbReference type="GO" id="GO:0005886">
    <property type="term" value="C:plasma membrane"/>
    <property type="evidence" value="ECO:0007669"/>
    <property type="project" value="UniProtKB-SubCell"/>
</dbReference>
<name>A0A9D9D5E2_9BACL</name>
<evidence type="ECO:0000256" key="5">
    <source>
        <dbReference type="ARBA" id="ARBA00023136"/>
    </source>
</evidence>
<dbReference type="Proteomes" id="UP000823629">
    <property type="component" value="Unassembled WGS sequence"/>
</dbReference>
<dbReference type="InterPro" id="IPR028082">
    <property type="entry name" value="Peripla_BP_I"/>
</dbReference>
<evidence type="ECO:0000313" key="10">
    <source>
        <dbReference type="Proteomes" id="UP000823629"/>
    </source>
</evidence>
<gene>
    <name evidence="9" type="ORF">IAC78_01005</name>
</gene>